<evidence type="ECO:0000259" key="2">
    <source>
        <dbReference type="Pfam" id="PF20237"/>
    </source>
</evidence>
<keyword evidence="1" id="KW-1133">Transmembrane helix</keyword>
<feature type="domain" description="DUF6594" evidence="2">
    <location>
        <begin position="11"/>
        <end position="265"/>
    </location>
</feature>
<reference evidence="3 4" key="1">
    <citation type="submission" date="2020-03" db="EMBL/GenBank/DDBJ databases">
        <title>Draft Genome Sequence of Cudoniella acicularis.</title>
        <authorList>
            <person name="Buettner E."/>
            <person name="Kellner H."/>
        </authorList>
    </citation>
    <scope>NUCLEOTIDE SEQUENCE [LARGE SCALE GENOMIC DNA]</scope>
    <source>
        <strain evidence="3 4">DSM 108380</strain>
    </source>
</reference>
<gene>
    <name evidence="3" type="ORF">G7Y89_g14962</name>
</gene>
<dbReference type="Proteomes" id="UP000566819">
    <property type="component" value="Unassembled WGS sequence"/>
</dbReference>
<feature type="transmembrane region" description="Helical" evidence="1">
    <location>
        <begin position="198"/>
        <end position="220"/>
    </location>
</feature>
<dbReference type="AlphaFoldDB" id="A0A8H4QWG5"/>
<dbReference type="OrthoDB" id="3533814at2759"/>
<dbReference type="Pfam" id="PF20237">
    <property type="entry name" value="DUF6594"/>
    <property type="match status" value="1"/>
</dbReference>
<dbReference type="InterPro" id="IPR046529">
    <property type="entry name" value="DUF6594"/>
</dbReference>
<evidence type="ECO:0000313" key="3">
    <source>
        <dbReference type="EMBL" id="KAF4618144.1"/>
    </source>
</evidence>
<feature type="transmembrane region" description="Helical" evidence="1">
    <location>
        <begin position="253"/>
        <end position="271"/>
    </location>
</feature>
<keyword evidence="1" id="KW-0812">Transmembrane</keyword>
<dbReference type="EMBL" id="JAAMPI010002133">
    <property type="protein sequence ID" value="KAF4618144.1"/>
    <property type="molecule type" value="Genomic_DNA"/>
</dbReference>
<evidence type="ECO:0000256" key="1">
    <source>
        <dbReference type="SAM" id="Phobius"/>
    </source>
</evidence>
<organism evidence="3 4">
    <name type="scientific">Cudoniella acicularis</name>
    <dbReference type="NCBI Taxonomy" id="354080"/>
    <lineage>
        <taxon>Eukaryota</taxon>
        <taxon>Fungi</taxon>
        <taxon>Dikarya</taxon>
        <taxon>Ascomycota</taxon>
        <taxon>Pezizomycotina</taxon>
        <taxon>Leotiomycetes</taxon>
        <taxon>Helotiales</taxon>
        <taxon>Tricladiaceae</taxon>
        <taxon>Cudoniella</taxon>
    </lineage>
</organism>
<sequence length="281" mass="31624">MPYTPEAFSSYAAFSEFIASDTELSLYRTFHALSSRSLLYLQSSLLALENRLKELDEEDLKDLDHDKLLSAKCWETFSARAKEQPREAERMDLIIEIKKQMKEYHEALLLQSQVLKLTKPNKRVWHVFQGWFETVKPFIGYGNDLVQQRDDFVALRPSPDQDFLARYLQDLGGRYLPGVRHTAPTEVKYYSSTHVSRLVTVITVLAASLVIEGAIVALYVVQSQNVKLGLIALFTSLFAASLAILTDGRRTDIILATAACAAVLVVFVSQSPTTINSNTNN</sequence>
<protein>
    <recommendedName>
        <fullName evidence="2">DUF6594 domain-containing protein</fullName>
    </recommendedName>
</protein>
<comment type="caution">
    <text evidence="3">The sequence shown here is derived from an EMBL/GenBank/DDBJ whole genome shotgun (WGS) entry which is preliminary data.</text>
</comment>
<name>A0A8H4QWG5_9HELO</name>
<dbReference type="PANTHER" id="PTHR34502:SF4">
    <property type="entry name" value="DUF6594 DOMAIN-CONTAINING PROTEIN"/>
    <property type="match status" value="1"/>
</dbReference>
<accession>A0A8H4QWG5</accession>
<keyword evidence="1" id="KW-0472">Membrane</keyword>
<evidence type="ECO:0000313" key="4">
    <source>
        <dbReference type="Proteomes" id="UP000566819"/>
    </source>
</evidence>
<dbReference type="PANTHER" id="PTHR34502">
    <property type="entry name" value="DUF6594 DOMAIN-CONTAINING PROTEIN-RELATED"/>
    <property type="match status" value="1"/>
</dbReference>
<feature type="transmembrane region" description="Helical" evidence="1">
    <location>
        <begin position="226"/>
        <end position="246"/>
    </location>
</feature>
<keyword evidence="4" id="KW-1185">Reference proteome</keyword>
<proteinExistence type="predicted"/>